<reference evidence="2" key="1">
    <citation type="submission" date="2023-10" db="EMBL/GenBank/DDBJ databases">
        <authorList>
            <person name="Chen Y."/>
            <person name="Shah S."/>
            <person name="Dougan E. K."/>
            <person name="Thang M."/>
            <person name="Chan C."/>
        </authorList>
    </citation>
    <scope>NUCLEOTIDE SEQUENCE [LARGE SCALE GENOMIC DNA]</scope>
</reference>
<keyword evidence="3" id="KW-1185">Reference proteome</keyword>
<organism evidence="2 3">
    <name type="scientific">Prorocentrum cordatum</name>
    <dbReference type="NCBI Taxonomy" id="2364126"/>
    <lineage>
        <taxon>Eukaryota</taxon>
        <taxon>Sar</taxon>
        <taxon>Alveolata</taxon>
        <taxon>Dinophyceae</taxon>
        <taxon>Prorocentrales</taxon>
        <taxon>Prorocentraceae</taxon>
        <taxon>Prorocentrum</taxon>
    </lineage>
</organism>
<gene>
    <name evidence="2" type="ORF">PCOR1329_LOCUS19927</name>
</gene>
<evidence type="ECO:0000256" key="1">
    <source>
        <dbReference type="SAM" id="MobiDB-lite"/>
    </source>
</evidence>
<sequence>MAGAARPATAVSRRTPGRRLARRGVPQSAARKPAAAALSAAAAAALLGAAAGAPPPQVPSLFRLESRYPQERRFLVAEHPEKLFPWHGETAGVDSWWTMIPGSRPYVRLRNAKDMPAGNVFLTASTADSVVTSDAGSGGDDTWWELDRAPLGSPWFRLVSKDREKLGKRVFLCLRLNSLGEGWGVIMWHSVDGDACWWRAAEVNQTEASKVEAAGPVEYVLPEEERRLGPDGILYTKREFLEYFGSLEVWDNTPPIEHRRAMDGIYYTRQEFLDFFGDLQAWDEAAHLVRGRRHGVQVPRAERAEL</sequence>
<feature type="region of interest" description="Disordered" evidence="1">
    <location>
        <begin position="1"/>
        <end position="31"/>
    </location>
</feature>
<proteinExistence type="predicted"/>
<dbReference type="Gene3D" id="2.80.10.50">
    <property type="match status" value="1"/>
</dbReference>
<accession>A0ABN9RFT0</accession>
<dbReference type="Proteomes" id="UP001189429">
    <property type="component" value="Unassembled WGS sequence"/>
</dbReference>
<protein>
    <submittedName>
        <fullName evidence="2">Uncharacterized protein</fullName>
    </submittedName>
</protein>
<evidence type="ECO:0000313" key="2">
    <source>
        <dbReference type="EMBL" id="CAK0817279.1"/>
    </source>
</evidence>
<name>A0ABN9RFT0_9DINO</name>
<evidence type="ECO:0000313" key="3">
    <source>
        <dbReference type="Proteomes" id="UP001189429"/>
    </source>
</evidence>
<dbReference type="EMBL" id="CAUYUJ010006413">
    <property type="protein sequence ID" value="CAK0817279.1"/>
    <property type="molecule type" value="Genomic_DNA"/>
</dbReference>
<comment type="caution">
    <text evidence="2">The sequence shown here is derived from an EMBL/GenBank/DDBJ whole genome shotgun (WGS) entry which is preliminary data.</text>
</comment>